<comment type="similarity">
    <text evidence="2">Belongs to the nucleotide-sugar transporter family. CMP-Sialate:CMP antiporter (TC 2.A.7.12) subfamily.</text>
</comment>
<keyword evidence="9" id="KW-1185">Reference proteome</keyword>
<feature type="transmembrane region" description="Helical" evidence="7">
    <location>
        <begin position="310"/>
        <end position="327"/>
    </location>
</feature>
<keyword evidence="3 7" id="KW-0812">Transmembrane</keyword>
<dbReference type="Gramene" id="Psat6g241560.1">
    <property type="protein sequence ID" value="Psat6g241560.1.cds"/>
    <property type="gene ID" value="Psat6g241560"/>
</dbReference>
<dbReference type="OrthoDB" id="419167at2759"/>
<evidence type="ECO:0000256" key="6">
    <source>
        <dbReference type="SAM" id="MobiDB-lite"/>
    </source>
</evidence>
<comment type="subcellular location">
    <subcellularLocation>
        <location evidence="1">Membrane</location>
        <topology evidence="1">Multi-pass membrane protein</topology>
    </subcellularLocation>
</comment>
<evidence type="ECO:0000256" key="3">
    <source>
        <dbReference type="ARBA" id="ARBA00022692"/>
    </source>
</evidence>
<feature type="compositionally biased region" description="Basic and acidic residues" evidence="6">
    <location>
        <begin position="387"/>
        <end position="403"/>
    </location>
</feature>
<dbReference type="Gramene" id="Psat6g241560.2">
    <property type="protein sequence ID" value="Psat6g241560.2.cds"/>
    <property type="gene ID" value="Psat6g241560"/>
</dbReference>
<evidence type="ECO:0000256" key="2">
    <source>
        <dbReference type="ARBA" id="ARBA00006447"/>
    </source>
</evidence>
<feature type="transmembrane region" description="Helical" evidence="7">
    <location>
        <begin position="173"/>
        <end position="191"/>
    </location>
</feature>
<dbReference type="Pfam" id="PF04142">
    <property type="entry name" value="Nuc_sug_transp"/>
    <property type="match status" value="1"/>
</dbReference>
<dbReference type="GO" id="GO:0000139">
    <property type="term" value="C:Golgi membrane"/>
    <property type="evidence" value="ECO:0007669"/>
    <property type="project" value="InterPro"/>
</dbReference>
<dbReference type="Proteomes" id="UP001058974">
    <property type="component" value="Chromosome 6"/>
</dbReference>
<feature type="transmembrane region" description="Helical" evidence="7">
    <location>
        <begin position="74"/>
        <end position="94"/>
    </location>
</feature>
<dbReference type="InterPro" id="IPR007271">
    <property type="entry name" value="Nuc_sug_transpt"/>
</dbReference>
<reference evidence="8 9" key="1">
    <citation type="journal article" date="2022" name="Nat. Genet.">
        <title>Improved pea reference genome and pan-genome highlight genomic features and evolutionary characteristics.</title>
        <authorList>
            <person name="Yang T."/>
            <person name="Liu R."/>
            <person name="Luo Y."/>
            <person name="Hu S."/>
            <person name="Wang D."/>
            <person name="Wang C."/>
            <person name="Pandey M.K."/>
            <person name="Ge S."/>
            <person name="Xu Q."/>
            <person name="Li N."/>
            <person name="Li G."/>
            <person name="Huang Y."/>
            <person name="Saxena R.K."/>
            <person name="Ji Y."/>
            <person name="Li M."/>
            <person name="Yan X."/>
            <person name="He Y."/>
            <person name="Liu Y."/>
            <person name="Wang X."/>
            <person name="Xiang C."/>
            <person name="Varshney R.K."/>
            <person name="Ding H."/>
            <person name="Gao S."/>
            <person name="Zong X."/>
        </authorList>
    </citation>
    <scope>NUCLEOTIDE SEQUENCE [LARGE SCALE GENOMIC DNA]</scope>
    <source>
        <strain evidence="8 9">cv. Zhongwan 6</strain>
    </source>
</reference>
<feature type="transmembrane region" description="Helical" evidence="7">
    <location>
        <begin position="333"/>
        <end position="352"/>
    </location>
</feature>
<name>A0A9D4WG08_PEA</name>
<feature type="transmembrane region" description="Helical" evidence="7">
    <location>
        <begin position="203"/>
        <end position="223"/>
    </location>
</feature>
<dbReference type="AlphaFoldDB" id="A0A9D4WG08"/>
<feature type="transmembrane region" description="Helical" evidence="7">
    <location>
        <begin position="244"/>
        <end position="264"/>
    </location>
</feature>
<protein>
    <submittedName>
        <fullName evidence="8">CMP-sialic acid transporter 3</fullName>
    </submittedName>
</protein>
<evidence type="ECO:0000313" key="8">
    <source>
        <dbReference type="EMBL" id="KAI5402088.1"/>
    </source>
</evidence>
<dbReference type="Gramene" id="Psat6g241560.3">
    <property type="protein sequence ID" value="Psat6g241560.3.cds"/>
    <property type="gene ID" value="Psat6g241560"/>
</dbReference>
<dbReference type="PIRSF" id="PIRSF005799">
    <property type="entry name" value="UDP-gal_transpt"/>
    <property type="match status" value="1"/>
</dbReference>
<evidence type="ECO:0000313" key="9">
    <source>
        <dbReference type="Proteomes" id="UP001058974"/>
    </source>
</evidence>
<evidence type="ECO:0000256" key="7">
    <source>
        <dbReference type="SAM" id="Phobius"/>
    </source>
</evidence>
<dbReference type="Gramene" id="Psat6g241560.5">
    <property type="protein sequence ID" value="Psat6g241560.5.cds"/>
    <property type="gene ID" value="Psat6g241560"/>
</dbReference>
<dbReference type="PANTHER" id="PTHR10231">
    <property type="entry name" value="NUCLEOTIDE-SUGAR TRANSMEMBRANE TRANSPORTER"/>
    <property type="match status" value="1"/>
</dbReference>
<keyword evidence="4 7" id="KW-1133">Transmembrane helix</keyword>
<evidence type="ECO:0000256" key="5">
    <source>
        <dbReference type="ARBA" id="ARBA00023136"/>
    </source>
</evidence>
<dbReference type="GO" id="GO:0015165">
    <property type="term" value="F:pyrimidine nucleotide-sugar transmembrane transporter activity"/>
    <property type="evidence" value="ECO:0007669"/>
    <property type="project" value="InterPro"/>
</dbReference>
<evidence type="ECO:0000256" key="1">
    <source>
        <dbReference type="ARBA" id="ARBA00004141"/>
    </source>
</evidence>
<gene>
    <name evidence="8" type="ORF">KIW84_066527</name>
</gene>
<dbReference type="SUPFAM" id="SSF103481">
    <property type="entry name" value="Multidrug resistance efflux transporter EmrE"/>
    <property type="match status" value="1"/>
</dbReference>
<dbReference type="EMBL" id="JAMSHJ010000006">
    <property type="protein sequence ID" value="KAI5402088.1"/>
    <property type="molecule type" value="Genomic_DNA"/>
</dbReference>
<sequence>MNNGMIECSVCHSKLVSPASKTISRAYDRHKSRITSKQRVLNILLVGGDCMLVGFQPILVYMSKVDGKFNFSPISVNFLTEITKVFFAIVMLLIQARNQKVGEKPLLSISTLTQAARNNVLLAVPAFLYAINNYLKFVMQLYFNPATVKMLSNLKVLVIALLLKVVMKRKFSIIQWEALALLLIGISVNQLRSLPEGTTALGLPVTMGAYVYTFIFVTVPSMASVYNEYALKSQYDTSIYLQNLFLYGYGAMFNFLGIVVSAIVKGPSSFDILEGHSKATMLLIANNAAQGILSSFFFKYADTILKKYSSTVATIFTGIASAVLFGHKLTMNFLIGISIVFISMHQFFSPLAKVRDEQNGVLELPEVQDKQRSKDAFINMAAGANEEATHRVGHDERQPLLPT</sequence>
<accession>A0A9D4WG08</accession>
<feature type="transmembrane region" description="Helical" evidence="7">
    <location>
        <begin position="40"/>
        <end position="62"/>
    </location>
</feature>
<dbReference type="Gramene" id="Psat6g241560.6">
    <property type="protein sequence ID" value="Psat6g241560.6.cds"/>
    <property type="gene ID" value="Psat6g241560"/>
</dbReference>
<feature type="transmembrane region" description="Helical" evidence="7">
    <location>
        <begin position="279"/>
        <end position="298"/>
    </location>
</feature>
<dbReference type="Gramene" id="Psat6g241560.4">
    <property type="protein sequence ID" value="Psat6g241560.4.cds"/>
    <property type="gene ID" value="Psat6g241560"/>
</dbReference>
<feature type="region of interest" description="Disordered" evidence="6">
    <location>
        <begin position="383"/>
        <end position="403"/>
    </location>
</feature>
<organism evidence="8 9">
    <name type="scientific">Pisum sativum</name>
    <name type="common">Garden pea</name>
    <name type="synonym">Lathyrus oleraceus</name>
    <dbReference type="NCBI Taxonomy" id="3888"/>
    <lineage>
        <taxon>Eukaryota</taxon>
        <taxon>Viridiplantae</taxon>
        <taxon>Streptophyta</taxon>
        <taxon>Embryophyta</taxon>
        <taxon>Tracheophyta</taxon>
        <taxon>Spermatophyta</taxon>
        <taxon>Magnoliopsida</taxon>
        <taxon>eudicotyledons</taxon>
        <taxon>Gunneridae</taxon>
        <taxon>Pentapetalae</taxon>
        <taxon>rosids</taxon>
        <taxon>fabids</taxon>
        <taxon>Fabales</taxon>
        <taxon>Fabaceae</taxon>
        <taxon>Papilionoideae</taxon>
        <taxon>50 kb inversion clade</taxon>
        <taxon>NPAAA clade</taxon>
        <taxon>Hologalegina</taxon>
        <taxon>IRL clade</taxon>
        <taxon>Fabeae</taxon>
        <taxon>Lathyrus</taxon>
    </lineage>
</organism>
<proteinExistence type="inferred from homology"/>
<comment type="caution">
    <text evidence="8">The sequence shown here is derived from an EMBL/GenBank/DDBJ whole genome shotgun (WGS) entry which is preliminary data.</text>
</comment>
<dbReference type="Gramene" id="Psat06G0652700-T1">
    <property type="protein sequence ID" value="KAI5402088.1"/>
    <property type="gene ID" value="KIW84_066527"/>
</dbReference>
<dbReference type="InterPro" id="IPR037185">
    <property type="entry name" value="EmrE-like"/>
</dbReference>
<keyword evidence="5 7" id="KW-0472">Membrane</keyword>
<dbReference type="NCBIfam" id="TIGR00803">
    <property type="entry name" value="nst"/>
    <property type="match status" value="1"/>
</dbReference>
<evidence type="ECO:0000256" key="4">
    <source>
        <dbReference type="ARBA" id="ARBA00022989"/>
    </source>
</evidence>